<dbReference type="GO" id="GO:0016887">
    <property type="term" value="F:ATP hydrolysis activity"/>
    <property type="evidence" value="ECO:0007669"/>
    <property type="project" value="InterPro"/>
</dbReference>
<feature type="region of interest" description="Disordered" evidence="1">
    <location>
        <begin position="410"/>
        <end position="436"/>
    </location>
</feature>
<reference evidence="3" key="1">
    <citation type="journal article" date="2020" name="Stud. Mycol.">
        <title>101 Dothideomycetes genomes: a test case for predicting lifestyles and emergence of pathogens.</title>
        <authorList>
            <person name="Haridas S."/>
            <person name="Albert R."/>
            <person name="Binder M."/>
            <person name="Bloem J."/>
            <person name="Labutti K."/>
            <person name="Salamov A."/>
            <person name="Andreopoulos B."/>
            <person name="Baker S."/>
            <person name="Barry K."/>
            <person name="Bills G."/>
            <person name="Bluhm B."/>
            <person name="Cannon C."/>
            <person name="Castanera R."/>
            <person name="Culley D."/>
            <person name="Daum C."/>
            <person name="Ezra D."/>
            <person name="Gonzalez J."/>
            <person name="Henrissat B."/>
            <person name="Kuo A."/>
            <person name="Liang C."/>
            <person name="Lipzen A."/>
            <person name="Lutzoni F."/>
            <person name="Magnuson J."/>
            <person name="Mondo S."/>
            <person name="Nolan M."/>
            <person name="Ohm R."/>
            <person name="Pangilinan J."/>
            <person name="Park H.-J."/>
            <person name="Ramirez L."/>
            <person name="Alfaro M."/>
            <person name="Sun H."/>
            <person name="Tritt A."/>
            <person name="Yoshinaga Y."/>
            <person name="Zwiers L.-H."/>
            <person name="Turgeon B."/>
            <person name="Goodwin S."/>
            <person name="Spatafora J."/>
            <person name="Crous P."/>
            <person name="Grigoriev I."/>
        </authorList>
    </citation>
    <scope>NUCLEOTIDE SEQUENCE</scope>
    <source>
        <strain evidence="3">CBS 133067</strain>
    </source>
</reference>
<dbReference type="SMART" id="SM00382">
    <property type="entry name" value="AAA"/>
    <property type="match status" value="1"/>
</dbReference>
<dbReference type="AlphaFoldDB" id="A0A9P4MFY6"/>
<feature type="compositionally biased region" description="Basic and acidic residues" evidence="1">
    <location>
        <begin position="125"/>
        <end position="137"/>
    </location>
</feature>
<feature type="region of interest" description="Disordered" evidence="1">
    <location>
        <begin position="1"/>
        <end position="87"/>
    </location>
</feature>
<organism evidence="3 4">
    <name type="scientific">Rhizodiscina lignyota</name>
    <dbReference type="NCBI Taxonomy" id="1504668"/>
    <lineage>
        <taxon>Eukaryota</taxon>
        <taxon>Fungi</taxon>
        <taxon>Dikarya</taxon>
        <taxon>Ascomycota</taxon>
        <taxon>Pezizomycotina</taxon>
        <taxon>Dothideomycetes</taxon>
        <taxon>Pleosporomycetidae</taxon>
        <taxon>Aulographales</taxon>
        <taxon>Rhizodiscinaceae</taxon>
        <taxon>Rhizodiscina</taxon>
    </lineage>
</organism>
<dbReference type="GO" id="GO:0005524">
    <property type="term" value="F:ATP binding"/>
    <property type="evidence" value="ECO:0007669"/>
    <property type="project" value="InterPro"/>
</dbReference>
<feature type="compositionally biased region" description="Basic residues" evidence="1">
    <location>
        <begin position="581"/>
        <end position="593"/>
    </location>
</feature>
<feature type="region of interest" description="Disordered" evidence="1">
    <location>
        <begin position="581"/>
        <end position="609"/>
    </location>
</feature>
<dbReference type="GO" id="GO:0005634">
    <property type="term" value="C:nucleus"/>
    <property type="evidence" value="ECO:0007669"/>
    <property type="project" value="TreeGrafter"/>
</dbReference>
<sequence>MSSTPHVDGAYDISNTNTTPVPTLPSSPPAAQRTERSQTPPSTQEPPRKMLRLNVKGKFSSPPSKKPHIVSRPQDTKTGGRATKGKKRVRELVVVMKYTPVTTEGRAIGQQISDILSGTLRISEQHSTKNTTLDKPRKPVGPSKPTHPFFLGKQNVNPQAEAPSAAPKPQTKQLSPRKSAVTPGKLRVERAQATSSSVSFTSLTAPAGIVGARSTALPRTPGALESPWPWLGVAHLRAFTEEEHNRLQTLSHDYRLRTDNGRKLKHSISTVSQNEDLIAILSSQLSGFCRHPVEQVVFPKRLLTTGVAIQDRVSKELECHRRTLALSGGQSLIGGWDHSAINSTFVHPALSVLFDGIRDTLTPFDLGKWEQQAWTHKYAPQRSAHVLQTGKEVSVLRDWLIGLTVISTSSGVQDPQKSEEKAKKRKKRKRHGSDLDDFIVSGDEDRIESLDELTDQEDDEPVHLRNQKKSVVRGLKRNGGKMANVILLSGPSGCAKTAAIYAVAKELGFEVFEINAGSRRSGKDVMDKVGDMAENHLVQQEVAKELEKAMMANQPIESDNTEQEVESGKQGTMDSFFKATQKPKAKAKIKKPPSLKATEKKAAAPKPRNQKQSLILLEEVDVLFEEDQGFWATIRALALHSKRPIVMTCNDENLVRIDEDSLHGILRLSPPPVELATDYMLLMAAKEGHILQRDAVRNLYLVKRHDLRASIMELSFWCQMAVGDRKGGLEWIYQRWPPGQDVDEQGRIIRVASQDTYRSGLGWLGGGDVFEDGDHIGYSKYEELALQGWESWGLEPDLWCETNQPALKDGGHDISNEENTSQQQNLAELETVWSRTDALSCMDIVCRVDLPGSDHYFSHVPLDPTLPPTPEKATQSFIEGYHLLQAGPTIDHANTDSKLACRITLNASNGAPYAPLGTPAVIPPVRGDDEAMTKMILKHVVESGLSHSAGSEIITALEPLASTTTAALSTSQPGTSLTSLDRPLTIIAAEIAPYVRSIAAFDLHLENERLRLSNLISAGGTKGKLRKTRAARSALEGGRRETTRRERWFAGPVALNLAAVMKTAGKDWAGIGFKALEDSRSSEMNVDCTDEGKADSDSMNE</sequence>
<evidence type="ECO:0000256" key="1">
    <source>
        <dbReference type="SAM" id="MobiDB-lite"/>
    </source>
</evidence>
<evidence type="ECO:0000313" key="3">
    <source>
        <dbReference type="EMBL" id="KAF2103989.1"/>
    </source>
</evidence>
<protein>
    <recommendedName>
        <fullName evidence="2">AAA+ ATPase domain-containing protein</fullName>
    </recommendedName>
</protein>
<evidence type="ECO:0000259" key="2">
    <source>
        <dbReference type="SMART" id="SM00382"/>
    </source>
</evidence>
<dbReference type="Gene3D" id="3.40.50.300">
    <property type="entry name" value="P-loop containing nucleotide triphosphate hydrolases"/>
    <property type="match status" value="1"/>
</dbReference>
<feature type="region of interest" description="Disordered" evidence="1">
    <location>
        <begin position="125"/>
        <end position="184"/>
    </location>
</feature>
<keyword evidence="4" id="KW-1185">Reference proteome</keyword>
<proteinExistence type="predicted"/>
<dbReference type="EMBL" id="ML978121">
    <property type="protein sequence ID" value="KAF2103989.1"/>
    <property type="molecule type" value="Genomic_DNA"/>
</dbReference>
<evidence type="ECO:0000313" key="4">
    <source>
        <dbReference type="Proteomes" id="UP000799772"/>
    </source>
</evidence>
<dbReference type="SUPFAM" id="SSF52540">
    <property type="entry name" value="P-loop containing nucleoside triphosphate hydrolases"/>
    <property type="match status" value="1"/>
</dbReference>
<name>A0A9P4MFY6_9PEZI</name>
<comment type="caution">
    <text evidence="3">The sequence shown here is derived from an EMBL/GenBank/DDBJ whole genome shotgun (WGS) entry which is preliminary data.</text>
</comment>
<feature type="domain" description="AAA+ ATPase" evidence="2">
    <location>
        <begin position="482"/>
        <end position="672"/>
    </location>
</feature>
<dbReference type="PANTHER" id="PTHR23389:SF21">
    <property type="entry name" value="ATPASE FAMILY AAA DOMAIN-CONTAINING PROTEIN 5"/>
    <property type="match status" value="1"/>
</dbReference>
<dbReference type="InterPro" id="IPR027417">
    <property type="entry name" value="P-loop_NTPase"/>
</dbReference>
<accession>A0A9P4MFY6</accession>
<dbReference type="PANTHER" id="PTHR23389">
    <property type="entry name" value="CHROMOSOME TRANSMISSION FIDELITY FACTOR 18"/>
    <property type="match status" value="1"/>
</dbReference>
<dbReference type="Proteomes" id="UP000799772">
    <property type="component" value="Unassembled WGS sequence"/>
</dbReference>
<feature type="compositionally biased region" description="Basic and acidic residues" evidence="1">
    <location>
        <begin position="1090"/>
        <end position="1101"/>
    </location>
</feature>
<dbReference type="GO" id="GO:0003677">
    <property type="term" value="F:DNA binding"/>
    <property type="evidence" value="ECO:0007669"/>
    <property type="project" value="TreeGrafter"/>
</dbReference>
<dbReference type="InterPro" id="IPR003959">
    <property type="entry name" value="ATPase_AAA_core"/>
</dbReference>
<gene>
    <name evidence="3" type="ORF">NA57DRAFT_31437</name>
</gene>
<feature type="region of interest" description="Disordered" evidence="1">
    <location>
        <begin position="1082"/>
        <end position="1101"/>
    </location>
</feature>
<dbReference type="OrthoDB" id="9996895at2759"/>
<dbReference type="Pfam" id="PF00004">
    <property type="entry name" value="AAA"/>
    <property type="match status" value="1"/>
</dbReference>
<dbReference type="InterPro" id="IPR003593">
    <property type="entry name" value="AAA+_ATPase"/>
</dbReference>